<keyword evidence="1" id="KW-0472">Membrane</keyword>
<evidence type="ECO:0000256" key="1">
    <source>
        <dbReference type="SAM" id="Phobius"/>
    </source>
</evidence>
<organism evidence="2 3">
    <name type="scientific">Nitrosarchaeum koreense MY1</name>
    <dbReference type="NCBI Taxonomy" id="1001994"/>
    <lineage>
        <taxon>Archaea</taxon>
        <taxon>Nitrososphaerota</taxon>
        <taxon>Nitrososphaeria</taxon>
        <taxon>Nitrosopumilales</taxon>
        <taxon>Nitrosopumilaceae</taxon>
        <taxon>Nitrosarchaeum</taxon>
    </lineage>
</organism>
<dbReference type="EMBL" id="AFPU01000001">
    <property type="protein sequence ID" value="EGP94055.1"/>
    <property type="molecule type" value="Genomic_DNA"/>
</dbReference>
<sequence length="74" mass="8656">MFTIGSDTFTDTVLIPDFIKILIQFEGLLFVGLFTAIIILLVEKQGIISEIRKETKFHLEKLHRKYQKEKDESK</sequence>
<dbReference type="Proteomes" id="UP000004440">
    <property type="component" value="Unassembled WGS sequence"/>
</dbReference>
<reference evidence="2 3" key="1">
    <citation type="journal article" date="2011" name="J. Bacteriol.">
        <title>Genome Sequence of an Ammonia-Oxidizing Soil Archaeon, "Candidatus Nitrosoarchaeum koreensis" MY1.</title>
        <authorList>
            <person name="Kim B.K."/>
            <person name="Jung M.Y."/>
            <person name="Yu D.S."/>
            <person name="Park S.J."/>
            <person name="Oh T.K."/>
            <person name="Rhee S.K."/>
            <person name="Kim J.F."/>
        </authorList>
    </citation>
    <scope>NUCLEOTIDE SEQUENCE [LARGE SCALE GENOMIC DNA]</scope>
    <source>
        <strain evidence="2 3">MY1</strain>
    </source>
</reference>
<comment type="caution">
    <text evidence="2">The sequence shown here is derived from an EMBL/GenBank/DDBJ whole genome shotgun (WGS) entry which is preliminary data.</text>
</comment>
<keyword evidence="1" id="KW-1133">Transmembrane helix</keyword>
<accession>F9CXT9</accession>
<feature type="transmembrane region" description="Helical" evidence="1">
    <location>
        <begin position="21"/>
        <end position="42"/>
    </location>
</feature>
<dbReference type="STRING" id="1001994.MY1_1297"/>
<keyword evidence="3" id="KW-1185">Reference proteome</keyword>
<name>F9CXT9_9ARCH</name>
<evidence type="ECO:0000313" key="2">
    <source>
        <dbReference type="EMBL" id="EGP94055.1"/>
    </source>
</evidence>
<proteinExistence type="predicted"/>
<gene>
    <name evidence="2" type="ORF">MY1_1297</name>
</gene>
<protein>
    <submittedName>
        <fullName evidence="2">Uncharacterized protein</fullName>
    </submittedName>
</protein>
<dbReference type="AlphaFoldDB" id="F9CXT9"/>
<evidence type="ECO:0000313" key="3">
    <source>
        <dbReference type="Proteomes" id="UP000004440"/>
    </source>
</evidence>
<keyword evidence="1" id="KW-0812">Transmembrane</keyword>